<feature type="compositionally biased region" description="Low complexity" evidence="6">
    <location>
        <begin position="1873"/>
        <end position="1905"/>
    </location>
</feature>
<dbReference type="SMART" id="SM00179">
    <property type="entry name" value="EGF_CA"/>
    <property type="match status" value="1"/>
</dbReference>
<keyword evidence="2" id="KW-0732">Signal</keyword>
<feature type="compositionally biased region" description="Acidic residues" evidence="6">
    <location>
        <begin position="1591"/>
        <end position="1604"/>
    </location>
</feature>
<feature type="compositionally biased region" description="Low complexity" evidence="6">
    <location>
        <begin position="1804"/>
        <end position="1826"/>
    </location>
</feature>
<feature type="region of interest" description="Disordered" evidence="6">
    <location>
        <begin position="3985"/>
        <end position="4005"/>
    </location>
</feature>
<keyword evidence="4 5" id="KW-1015">Disulfide bond</keyword>
<keyword evidence="7" id="KW-0812">Transmembrane</keyword>
<feature type="region of interest" description="Disordered" evidence="6">
    <location>
        <begin position="3254"/>
        <end position="3302"/>
    </location>
</feature>
<dbReference type="PANTHER" id="PTHR39072:SF2">
    <property type="match status" value="1"/>
</dbReference>
<feature type="compositionally biased region" description="Basic and acidic residues" evidence="6">
    <location>
        <begin position="2623"/>
        <end position="2634"/>
    </location>
</feature>
<feature type="region of interest" description="Disordered" evidence="6">
    <location>
        <begin position="994"/>
        <end position="1030"/>
    </location>
</feature>
<feature type="transmembrane region" description="Helical" evidence="7">
    <location>
        <begin position="4787"/>
        <end position="4811"/>
    </location>
</feature>
<feature type="compositionally biased region" description="Low complexity" evidence="6">
    <location>
        <begin position="1510"/>
        <end position="1526"/>
    </location>
</feature>
<evidence type="ECO:0000256" key="7">
    <source>
        <dbReference type="SAM" id="Phobius"/>
    </source>
</evidence>
<dbReference type="PROSITE" id="PS00010">
    <property type="entry name" value="ASX_HYDROXYL"/>
    <property type="match status" value="1"/>
</dbReference>
<feature type="compositionally biased region" description="Low complexity" evidence="6">
    <location>
        <begin position="719"/>
        <end position="750"/>
    </location>
</feature>
<feature type="compositionally biased region" description="Low complexity" evidence="6">
    <location>
        <begin position="1657"/>
        <end position="1671"/>
    </location>
</feature>
<feature type="region of interest" description="Disordered" evidence="6">
    <location>
        <begin position="702"/>
        <end position="809"/>
    </location>
</feature>
<dbReference type="Proteomes" id="UP000322000">
    <property type="component" value="Chromosome 10"/>
</dbReference>
<dbReference type="InterPro" id="IPR049883">
    <property type="entry name" value="NOTCH1_EGF-like"/>
</dbReference>
<feature type="region of interest" description="Disordered" evidence="6">
    <location>
        <begin position="3909"/>
        <end position="3959"/>
    </location>
</feature>
<dbReference type="InterPro" id="IPR001881">
    <property type="entry name" value="EGF-like_Ca-bd_dom"/>
</dbReference>
<feature type="region of interest" description="Disordered" evidence="6">
    <location>
        <begin position="1475"/>
        <end position="1551"/>
    </location>
</feature>
<dbReference type="RefSeq" id="XP_026733925.1">
    <property type="nucleotide sequence ID" value="XM_026878124.1"/>
</dbReference>
<feature type="compositionally biased region" description="Polar residues" evidence="6">
    <location>
        <begin position="2208"/>
        <end position="2235"/>
    </location>
</feature>
<evidence type="ECO:0000259" key="9">
    <source>
        <dbReference type="PROSITE" id="PS50026"/>
    </source>
</evidence>
<feature type="compositionally biased region" description="Low complexity" evidence="6">
    <location>
        <begin position="766"/>
        <end position="777"/>
    </location>
</feature>
<feature type="region of interest" description="Disordered" evidence="6">
    <location>
        <begin position="2208"/>
        <end position="2275"/>
    </location>
</feature>
<feature type="region of interest" description="Disordered" evidence="6">
    <location>
        <begin position="2623"/>
        <end position="2673"/>
    </location>
</feature>
<dbReference type="KEGG" id="tnl:113498182"/>
<feature type="domain" description="EGF-like" evidence="9">
    <location>
        <begin position="4747"/>
        <end position="4782"/>
    </location>
</feature>
<dbReference type="InterPro" id="IPR000742">
    <property type="entry name" value="EGF"/>
</dbReference>
<feature type="disulfide bond" evidence="5">
    <location>
        <begin position="4772"/>
        <end position="4781"/>
    </location>
</feature>
<feature type="compositionally biased region" description="Acidic residues" evidence="6">
    <location>
        <begin position="2236"/>
        <end position="2248"/>
    </location>
</feature>
<dbReference type="PROSITE" id="PS50024">
    <property type="entry name" value="SEA"/>
    <property type="match status" value="1"/>
</dbReference>
<dbReference type="Pfam" id="PF07645">
    <property type="entry name" value="EGF_CA"/>
    <property type="match status" value="1"/>
</dbReference>
<keyword evidence="10" id="KW-1185">Reference proteome</keyword>
<feature type="compositionally biased region" description="Basic and acidic residues" evidence="6">
    <location>
        <begin position="2874"/>
        <end position="2883"/>
    </location>
</feature>
<evidence type="ECO:0000313" key="10">
    <source>
        <dbReference type="Proteomes" id="UP000322000"/>
    </source>
</evidence>
<evidence type="ECO:0000256" key="5">
    <source>
        <dbReference type="PROSITE-ProRule" id="PRU00076"/>
    </source>
</evidence>
<feature type="compositionally biased region" description="Basic and acidic residues" evidence="6">
    <location>
        <begin position="2660"/>
        <end position="2670"/>
    </location>
</feature>
<dbReference type="SUPFAM" id="SSF82671">
    <property type="entry name" value="SEA domain"/>
    <property type="match status" value="1"/>
</dbReference>
<evidence type="ECO:0000256" key="1">
    <source>
        <dbReference type="ARBA" id="ARBA00022536"/>
    </source>
</evidence>
<dbReference type="InterPro" id="IPR000152">
    <property type="entry name" value="EGF-type_Asp/Asn_hydroxyl_site"/>
</dbReference>
<dbReference type="GO" id="GO:0005509">
    <property type="term" value="F:calcium ion binding"/>
    <property type="evidence" value="ECO:0007669"/>
    <property type="project" value="InterPro"/>
</dbReference>
<feature type="compositionally biased region" description="Low complexity" evidence="6">
    <location>
        <begin position="789"/>
        <end position="802"/>
    </location>
</feature>
<name>A0A7E5W018_TRINI</name>
<dbReference type="PANTHER" id="PTHR39072">
    <property type="entry name" value="RE48511P"/>
    <property type="match status" value="1"/>
</dbReference>
<dbReference type="OrthoDB" id="10040649at2759"/>
<keyword evidence="3" id="KW-0677">Repeat</keyword>
<feature type="compositionally biased region" description="Acidic residues" evidence="6">
    <location>
        <begin position="751"/>
        <end position="761"/>
    </location>
</feature>
<feature type="compositionally biased region" description="Polar residues" evidence="6">
    <location>
        <begin position="997"/>
        <end position="1014"/>
    </location>
</feature>
<dbReference type="InterPro" id="IPR031866">
    <property type="entry name" value="DUF4758"/>
</dbReference>
<feature type="region of interest" description="Disordered" evidence="6">
    <location>
        <begin position="1364"/>
        <end position="1439"/>
    </location>
</feature>
<evidence type="ECO:0000313" key="11">
    <source>
        <dbReference type="RefSeq" id="XP_026733925.1"/>
    </source>
</evidence>
<dbReference type="PROSITE" id="PS50026">
    <property type="entry name" value="EGF_3"/>
    <property type="match status" value="2"/>
</dbReference>
<protein>
    <submittedName>
        <fullName evidence="11">Uncharacterized protein LOC113498182</fullName>
    </submittedName>
</protein>
<feature type="compositionally biased region" description="Basic and acidic residues" evidence="6">
    <location>
        <begin position="1015"/>
        <end position="1025"/>
    </location>
</feature>
<dbReference type="InterPro" id="IPR000082">
    <property type="entry name" value="SEA_dom"/>
</dbReference>
<feature type="region of interest" description="Disordered" evidence="6">
    <location>
        <begin position="1563"/>
        <end position="1910"/>
    </location>
</feature>
<feature type="region of interest" description="Disordered" evidence="6">
    <location>
        <begin position="546"/>
        <end position="619"/>
    </location>
</feature>
<feature type="compositionally biased region" description="Low complexity" evidence="6">
    <location>
        <begin position="1853"/>
        <end position="1866"/>
    </location>
</feature>
<reference evidence="11" key="1">
    <citation type="submission" date="2025-08" db="UniProtKB">
        <authorList>
            <consortium name="RefSeq"/>
        </authorList>
    </citation>
    <scope>IDENTIFICATION</scope>
</reference>
<feature type="region of interest" description="Disordered" evidence="6">
    <location>
        <begin position="4060"/>
        <end position="4143"/>
    </location>
</feature>
<dbReference type="PROSITE" id="PS01187">
    <property type="entry name" value="EGF_CA"/>
    <property type="match status" value="1"/>
</dbReference>
<evidence type="ECO:0000256" key="3">
    <source>
        <dbReference type="ARBA" id="ARBA00022737"/>
    </source>
</evidence>
<feature type="region of interest" description="Disordered" evidence="6">
    <location>
        <begin position="4946"/>
        <end position="4969"/>
    </location>
</feature>
<feature type="compositionally biased region" description="Polar residues" evidence="6">
    <location>
        <begin position="1640"/>
        <end position="1650"/>
    </location>
</feature>
<feature type="compositionally biased region" description="Polar residues" evidence="6">
    <location>
        <begin position="1488"/>
        <end position="1500"/>
    </location>
</feature>
<dbReference type="Pfam" id="PF15950">
    <property type="entry name" value="DUF4758"/>
    <property type="match status" value="4"/>
</dbReference>
<keyword evidence="7" id="KW-0472">Membrane</keyword>
<dbReference type="FunFam" id="2.10.25.10:FF:000038">
    <property type="entry name" value="Fibrillin 2"/>
    <property type="match status" value="1"/>
</dbReference>
<dbReference type="SMART" id="SM00181">
    <property type="entry name" value="EGF"/>
    <property type="match status" value="3"/>
</dbReference>
<feature type="compositionally biased region" description="Polar residues" evidence="6">
    <location>
        <begin position="1579"/>
        <end position="1590"/>
    </location>
</feature>
<feature type="compositionally biased region" description="Low complexity" evidence="6">
    <location>
        <begin position="4072"/>
        <end position="4086"/>
    </location>
</feature>
<proteinExistence type="predicted"/>
<comment type="caution">
    <text evidence="5">Lacks conserved residue(s) required for the propagation of feature annotation.</text>
</comment>
<feature type="compositionally biased region" description="Acidic residues" evidence="6">
    <location>
        <begin position="1408"/>
        <end position="1417"/>
    </location>
</feature>
<feature type="region of interest" description="Disordered" evidence="6">
    <location>
        <begin position="2959"/>
        <end position="2985"/>
    </location>
</feature>
<dbReference type="InterPro" id="IPR009030">
    <property type="entry name" value="Growth_fac_rcpt_cys_sf"/>
</dbReference>
<organism evidence="10 11">
    <name type="scientific">Trichoplusia ni</name>
    <name type="common">Cabbage looper</name>
    <dbReference type="NCBI Taxonomy" id="7111"/>
    <lineage>
        <taxon>Eukaryota</taxon>
        <taxon>Metazoa</taxon>
        <taxon>Ecdysozoa</taxon>
        <taxon>Arthropoda</taxon>
        <taxon>Hexapoda</taxon>
        <taxon>Insecta</taxon>
        <taxon>Pterygota</taxon>
        <taxon>Neoptera</taxon>
        <taxon>Endopterygota</taxon>
        <taxon>Lepidoptera</taxon>
        <taxon>Glossata</taxon>
        <taxon>Ditrysia</taxon>
        <taxon>Noctuoidea</taxon>
        <taxon>Noctuidae</taxon>
        <taxon>Plusiinae</taxon>
        <taxon>Trichoplusia</taxon>
    </lineage>
</organism>
<feature type="compositionally biased region" description="Polar residues" evidence="6">
    <location>
        <begin position="1531"/>
        <end position="1551"/>
    </location>
</feature>
<evidence type="ECO:0000256" key="6">
    <source>
        <dbReference type="SAM" id="MobiDB-lite"/>
    </source>
</evidence>
<feature type="compositionally biased region" description="Low complexity" evidence="6">
    <location>
        <begin position="1370"/>
        <end position="1390"/>
    </location>
</feature>
<dbReference type="SUPFAM" id="SSF57184">
    <property type="entry name" value="Growth factor receptor domain"/>
    <property type="match status" value="1"/>
</dbReference>
<feature type="compositionally biased region" description="Polar residues" evidence="6">
    <location>
        <begin position="4859"/>
        <end position="4868"/>
    </location>
</feature>
<feature type="compositionally biased region" description="Basic and acidic residues" evidence="6">
    <location>
        <begin position="4087"/>
        <end position="4112"/>
    </location>
</feature>
<gene>
    <name evidence="11" type="primary">LOC113498182</name>
</gene>
<sequence>MQIVPISIYFYSIYIALLIVCFFFLFHFNPVGRGTTQMDFVKYNAPPTSYPLDADHDLTADLTVLLVNQKRNDYNTKIGRYHSVKPLIGLLTSTARTFIQDGVTTEYATQILGTTLDNGRIYAQLLTKSSLVLYNKPTNVEDPVIVQPTRAHSVFDGEWNVKQDLGFIDPEKFILKNTDYLAPSSKMEIVYPSKPATESFKFWSPSAPDSPTENQIFEEPVGRRVQPYKEIPRYVQNEALNFLDGPSIDNDKKFDFIVEPSIVNNVNTVNRQSKAYEPPAEPIQVEQRPKVEVLDETNVVKVKPNYDLPTFTIKNEFSPIFYYIDNVESRRPQQQAAQQTKLPKKLFGQKSEPRAKKTFTYAGFADFTTVVGDTVIIFTPNTETSRPQNPDEVNVFPSANRIDKLSTKITFLAADIPVASSTYKAHEAPTPTRITGPAVVDENRSEKALFNDEESLKKVLYEVDDKLPDSINVQYNNGFDFNLDVIQPSESPVVTTESTRTTDDLGVIPIPEYSQATEPLETLSPSSTILEAPKESAVTESDMTELFTNSEEESENTAAEVTEKSEEEEEEEFTTEMPADFMTTTESGHSEESSEELETTTESKFIPDTQEETNEDTQEDVVCTEGFETQSTMTTAYKTLTYLTTYFIPLESTETTTSIKSDVVVESNVGYLTNVVCRTNMDIEPTAVVNVDVNYSVETKLKLPEPITEEPYRPPVEPEPTTEAPKTTPQQQEEAQTTTREEQNTSTAEQSSEEAVEESVEEKEPTTTTTTTTTERITTSEHVEMSISTEHTTTTTEKPTTVQEEEDQENEIDVIYKTLYTTYTYLTTFFGDQTSSVASHKSVVTNIITTTIDLSKLDPTLLGAFNEDEIAPTSVGIGRPTESFAINSIIDLVKNKDVIESVEVDDIYSSQTPTPSLGEDVVASIKPDAVKTYYTTYTFFTTIYVGTDANVCSRNEVYTNYVGPDELIPTKANPLAAESTRAQFDFRNCKQIKMEQPANQEDTASMEKSVSMEQSNERGETKSDVTPDPSPIEVDMLFSVESNPLESENSFVTDVKSSSSKGERKFLDNNNIILDDQISSESNIEEILPSPTLLLQTSYTTFTYFTTMYIGKDSSKVKSRLETITNVVTETIMPNKEPEEESLPITYYTTFTYWTTLYKDKSTTITSREEIVSNVITPVAQPVATISPIDTTPIDVESVLPPKDLEVELKPSLVTDSLEPDDGKATFYTTYTYFTTFYAGNTSQIRSSLETVTNIIDNTKLVEDNQLGRKVPVGPADQNLIQDNGEKPHITPTVVKEAIVPTKLPDASSIPSTVLLGTYIDNLFAEVKPEEKPSTPAPEKKIIFSQVAVISGDSTVVTNDNKTLAVDSGSTSSSTSTTTTESSIISPTPEVIESSVAEAPEPASENVQESEEEEDDSVNTRKKSRLTFTPKKPSTTPVIIPFASRNRPTFIPKRVPLSGGATTITRADFTPPVITATPSLKSVKPSGYSGNRKQPASPGSASAGKRFPGRSSVNNPSANAPAASRPGGFNQRGSIQPTSRRTGFRSSSARGNSLDYISRSAVPRVRPTASSRLPGFSVKPSNTVPYSLSDQNEETFETNPDESATEALDRITESPARTTNNPLSRFRRPPIARQPGTAITPRSTTASSRRAVTPRGRLTTTTKRSTTRSTSNPLLSLRRQRPNALFPRRNLFKQPDPEPEEEIKEDEQKVEDSEELLEEEDFEEDNDYDSSDRKERQVAQPSTSPPKRNIVQIRPFAFRRRTKRQVDYGSRKYSNFRRPGTKSSTTRRPEPETEEPTTQKVRPGNRYNGRTSNTRTTTATSAKSGARQPFIVRGESRTTTTTSSPAYRRGKSSRPSSRTTTSASRPKSPRLKNSSGARTSTSRSSGGRSRTRTTTSRANSRQRSSFENFSGERFNANNILNDGKITITHQIPTEVTVPIVNGKITEYKNLLSATSRIETLLLNQVSTSIGPLGNQQLVLAAESTELGDNGATKIIKYVLHDTPTTTVIFTPTTIRGRKTSFSHVIPSTVYNVEAVTQTIAPEINSNVPLANLLLSQLLLGNQQPQINPLLALQGQGLLPQQPIVQTPVTEYKTRTTTYVTTVTDARETVLPITFKGKAILTTIVDPTTNVITATEFLTETIVTTPTALGPPPQFNSLLLPLLLQQQQQQQQPSFNLQTANPLLGLSQADLAGLAGGLNLNNLNGPSTPNLQNNLNNDIFSNSPKPNILSDLNSNEDFSEDAIDAEDDAPPPPPPPTRSRKTRPKHAPAPVAPPKQTSVVTLYVSGRHPGEFSTVLSTVVADDTQSVRKREAIYYDNVQVTPSILPTVSELTGSYVDSDNVSETQKYLNNGSGENLVETQSLESIVGEVSKHIRYDASPTYVVRVASPSATRDLRQSSIDDVSRLDSTRISKTRRFPMTDGSISTSCNIQNGAFNTNGIVYDNSPWRPGRDMDLVEKESEEDERRLKNLATRIMSNGVEVLVKDKNPEEKQEQTKYMEVKTIQPSAATNMFMSSYPKIDKRIDSDEDDSFELIQPSEVSNPPCTSSCSCSHTKTEGLKSKYTNMDMSGSSTKYGVKMTKYGATKLDLRPTNKDANDKKTQYGPYEYETHSHVAPTDKVVEKYTEVSDYSDEKDSNSVEESELLTNEQAPAPPKNNKVTTKNPEKIKPDKPQKPNKNKFVVADLLKLGTLGIKGLTQLAPVIEKMTGGFIKRQDTVPKNTTTTVRPAVKLTAYNANKRVDNDLEPKHNNFPIYIPVDELETSESQLVFTNATLHQNLAWAAEHKQPKAHIVPPKMVHESPLVNGGIPISPGEIITANSDVIVGKPAVGGPLTLAASGIKLQNSVNPPPIDSFIAANEQYLVHEKPLSDQPQDDDSFDLRPPEPPKQKSNVNRPMQRPMQAHNLQNSGPNDKYPYRMPASIHDHLMKTEHIKNTGTVLGNHGRPAFLDYIPSLAKPTNPPMQHHIDYKPVNEDNSDDIPDNSPSSSEVVNTKIRTEDNFPVSSNTESNKPFLVDIQPSRVANVLIPHGSSTALVFAGSSEPHKTGDYIDDPLPYPEPGYFGSFSIDAPQMTNVHNVAPSNNKQYVGKPNVHPPSENYKPNVPQYQEPSIRNEVKMKWKDNKRPFDYNKLPPPTSNQETHVQVGPQITVYDPEVYSPTNGEFDEYNQVKGKDKQKNGKEIIDKEYENYLAVPPPPQSNKPQYYNKDIYDNSKPYSHRPIVHTKPVQDMKVFLNIQHPVPEQLPPKVTSEIYFAAQMPNSKPTPTYTIRMPPSPPPYNNYHKHSNNQQPQNGPNNNNMGPAHQQPFSVVSSPNISNKSFVPIGSNEKDNTYTVTLNTATNVAGNAESGQVVGSSVAVPVGTSTHDGQLNTDIPIGTNFAIRVEDNNSPPETYNLQGNVNSPTIYDDKAREPQVTVGDNRWNKSSTDTSEATIIGNNYFNQNYVRKPQNYGDRVTTTETRIPSMPPSLNSHANFPMINDHSTPSRGNEPVKPVTEYTDNIESSNVTPTNLLPNVPTNSHGWYSSVLKENNINNIKLEDTTRKIIPLIHNYNDKNNAPSFGQKISSVGKPPSDFWSQNGPTVSGFTVGKPFTKPQSTEKPFSTNTPFTTKPFNINYIPSNLGTMKQPTYNIPIRDNSDETTTAKTTTEEIKPVYESPDVIYDGKEEEENPGEIDGEVSSESMKVPVVSSSNEVAYTPKTSTDITLLKHEVFNPPKNKEDQSNKVLFNFNPGTQTEKPFGAYNKTTFQSNTIKPIYENHPYNKPRPFTINTAIVLDHQLQQPHWQINHMMENNTNIDLNIGEEMDKPEPTKKPVPSPKPIYVVDPDIKYKRPPRPIFINQFNNTHVHNESIITSTVHIQDKKPLIVEKATEKSNLPTFTLSNLEINRSSSEIIDLSPPLPTMDYNFKPSTNDETIMGMSPPPPRTPPGIRLPTRVPLTPRPPVPARTPPSYRTRPTRPTPPRITTHKPVKVPVNRDEVSTYRPTYDILNNIRRPIHNRDQPSSQLLPPSRKPIPSRVVSPINELPAPSVSVSEVPNVVFPTPISSGWLTSSGIDFSSSFNFNPTSILFPDTPKPSRAPDSTEVSSSEYVDSYEASSEHIDEVSSEKSVTEDGDMVSKESSTESTTTTKVTPITEANDSLPDASQEETTTDKKVFSLGNKNRTRKPYPVRVDEKKTTTSKFKIPPKPNTILIKPSRTITRPEILYPSRDISIKKIVRPVTRLPPTVVPSSIIESSESSLDEDFIKPTEVLKENIEPTLPKIEISSMVKQEASNVPIVDISSSVATPVLEEVNKIKPTHHAGNEVKISDEIVPTKTEFRTTVVTLTKTLSEPPKTVSSIGYVNLTHTLTVTHTKTSLISQSEGAVTQTLVLTNTHTSTIVDVVTEVHTQVQPTTIIETVTKHIPIPQVQPTPAQEVPANTKVPLDDLTMSSEENENLIIRDSDTTDNIIQKIENDTEHENDNDTFFVVMNKSQNGGQAPPLPVNTDIETGDYDITRNEQVNSNGVSHVLFGEILLAGSPYLETTNVNPNAGAGYGKECRPDCEASRNERCQRIDGIMKCVCRPGFARIFPDRPCKPTYTYSVKLALGAQGIERLEYNNNLADNTSKEYQALAVATHEGITRMVMQSDLRDVYHGVHITAFQPVELKSPEGEMYQGVMSDFYVQLSDNAHESRLKEVIEKYLRNHYYNLGGTKVYAASELMDKLDVSDFDECVSGQFHDCSEHAQCFNLRGTYTCSCLEGFADLSVNSLYPGRICSAESVGCERCNYHGACYSRDDRRVLCECFQWYAGSVCQINLKVVLISLVVCGALLTVVLAVCAVLACSRRSRRAPRPQRSIVACIQGMPSLHQGAMPSKQRADRRALISERGESGDTSSVQNASLPYMPAKRPSTSNKKCVMSDPPQHEAPPPPSSAGPSVMIPRARLHTHHGDSRENISRKRSLEMSSEAKLISYLESGATNTNDEMRRKHSLESSYSANKDRHNKQGALVSAGFKVSTTIRPDEAAMKDDRDDMSSVNKGDLEAELSRFDTLRKSYSQEDLSEWTDAERRLGELTLSEARSVGGTLPASTGRAASSTRLTHQEANTMAERDLGSTFLLPHVHLYKPDLTSDVSEFDSL</sequence>
<dbReference type="GeneID" id="113498182"/>
<feature type="domain" description="EGF-like" evidence="9">
    <location>
        <begin position="4697"/>
        <end position="4736"/>
    </location>
</feature>
<feature type="domain" description="SEA" evidence="8">
    <location>
        <begin position="4566"/>
        <end position="4700"/>
    </location>
</feature>
<feature type="region of interest" description="Disordered" evidence="6">
    <location>
        <begin position="4836"/>
        <end position="4905"/>
    </location>
</feature>
<feature type="compositionally biased region" description="Acidic residues" evidence="6">
    <location>
        <begin position="609"/>
        <end position="619"/>
    </location>
</feature>
<feature type="compositionally biased region" description="Pro residues" evidence="6">
    <location>
        <begin position="3930"/>
        <end position="3939"/>
    </location>
</feature>
<dbReference type="InterPro" id="IPR036364">
    <property type="entry name" value="SEA_dom_sf"/>
</dbReference>
<feature type="compositionally biased region" description="Acidic residues" evidence="6">
    <location>
        <begin position="1712"/>
        <end position="1729"/>
    </location>
</feature>
<evidence type="ECO:0000259" key="8">
    <source>
        <dbReference type="PROSITE" id="PS50024"/>
    </source>
</evidence>
<dbReference type="PROSITE" id="PS00022">
    <property type="entry name" value="EGF_1"/>
    <property type="match status" value="1"/>
</dbReference>
<feature type="compositionally biased region" description="Acidic residues" evidence="6">
    <location>
        <begin position="565"/>
        <end position="574"/>
    </location>
</feature>
<dbReference type="CDD" id="cd00054">
    <property type="entry name" value="EGF_CA"/>
    <property type="match status" value="1"/>
</dbReference>
<feature type="transmembrane region" description="Helical" evidence="7">
    <location>
        <begin position="7"/>
        <end position="28"/>
    </location>
</feature>
<feature type="compositionally biased region" description="Low complexity" evidence="6">
    <location>
        <begin position="4113"/>
        <end position="4122"/>
    </location>
</feature>
<feature type="compositionally biased region" description="Basic and acidic residues" evidence="6">
    <location>
        <begin position="4844"/>
        <end position="4858"/>
    </location>
</feature>
<feature type="region of interest" description="Disordered" evidence="6">
    <location>
        <begin position="2864"/>
        <end position="2908"/>
    </location>
</feature>
<dbReference type="InParanoid" id="A0A7E5W018"/>
<feature type="compositionally biased region" description="Low complexity" evidence="6">
    <location>
        <begin position="3919"/>
        <end position="3929"/>
    </location>
</feature>
<dbReference type="Gene3D" id="2.10.25.10">
    <property type="entry name" value="Laminin"/>
    <property type="match status" value="1"/>
</dbReference>
<accession>A0A7E5W018</accession>
<keyword evidence="1 5" id="KW-0245">EGF-like domain</keyword>
<feature type="compositionally biased region" description="Low complexity" evidence="6">
    <location>
        <begin position="3280"/>
        <end position="3295"/>
    </location>
</feature>
<evidence type="ECO:0000256" key="4">
    <source>
        <dbReference type="ARBA" id="ARBA00023157"/>
    </source>
</evidence>
<evidence type="ECO:0000256" key="2">
    <source>
        <dbReference type="ARBA" id="ARBA00022729"/>
    </source>
</evidence>
<dbReference type="InterPro" id="IPR018097">
    <property type="entry name" value="EGF_Ca-bd_CS"/>
</dbReference>
<keyword evidence="7" id="KW-1133">Transmembrane helix</keyword>